<sequence length="76" mass="8493">MAKINDTPDPKAIAELQGRIAAEQAMIQNEQTKLQLYAMVAQAEDKIQQQQQRELQARTWAARKGIQATPITFGTP</sequence>
<evidence type="ECO:0000256" key="1">
    <source>
        <dbReference type="SAM" id="Coils"/>
    </source>
</evidence>
<feature type="coiled-coil region" evidence="1">
    <location>
        <begin position="13"/>
        <end position="53"/>
    </location>
</feature>
<reference evidence="2" key="1">
    <citation type="submission" date="2019-08" db="EMBL/GenBank/DDBJ databases">
        <authorList>
            <person name="Kucharzyk K."/>
            <person name="Murdoch R.W."/>
            <person name="Higgins S."/>
            <person name="Loffler F."/>
        </authorList>
    </citation>
    <scope>NUCLEOTIDE SEQUENCE</scope>
</reference>
<protein>
    <submittedName>
        <fullName evidence="2">Type IV secretion system protein virB5</fullName>
    </submittedName>
</protein>
<dbReference type="Gene3D" id="1.20.58.430">
    <property type="entry name" value="Type IV secretion system, VirB5-domain"/>
    <property type="match status" value="1"/>
</dbReference>
<name>A0A645ICQ2_9ZZZZ</name>
<comment type="caution">
    <text evidence="2">The sequence shown here is derived from an EMBL/GenBank/DDBJ whole genome shotgun (WGS) entry which is preliminary data.</text>
</comment>
<dbReference type="SUPFAM" id="SSF101082">
    <property type="entry name" value="Typo IV secretion system protein TraC"/>
    <property type="match status" value="1"/>
</dbReference>
<dbReference type="InterPro" id="IPR014158">
    <property type="entry name" value="T4SS_VirB5"/>
</dbReference>
<evidence type="ECO:0000313" key="2">
    <source>
        <dbReference type="EMBL" id="MPN49131.1"/>
    </source>
</evidence>
<keyword evidence="1" id="KW-0175">Coiled coil</keyword>
<proteinExistence type="predicted"/>
<dbReference type="AlphaFoldDB" id="A0A645ICQ2"/>
<dbReference type="EMBL" id="VSSQ01112105">
    <property type="protein sequence ID" value="MPN49131.1"/>
    <property type="molecule type" value="Genomic_DNA"/>
</dbReference>
<dbReference type="InterPro" id="IPR023220">
    <property type="entry name" value="T4SS_VirB5-domain"/>
</dbReference>
<gene>
    <name evidence="2" type="primary">virB5_2</name>
    <name evidence="2" type="ORF">SDC9_196744</name>
</gene>
<accession>A0A645ICQ2</accession>
<dbReference type="Pfam" id="PF07996">
    <property type="entry name" value="T4SS"/>
    <property type="match status" value="1"/>
</dbReference>
<organism evidence="2">
    <name type="scientific">bioreactor metagenome</name>
    <dbReference type="NCBI Taxonomy" id="1076179"/>
    <lineage>
        <taxon>unclassified sequences</taxon>
        <taxon>metagenomes</taxon>
        <taxon>ecological metagenomes</taxon>
    </lineage>
</organism>